<evidence type="ECO:0000256" key="2">
    <source>
        <dbReference type="SAM" id="MobiDB-lite"/>
    </source>
</evidence>
<evidence type="ECO:0000259" key="5">
    <source>
        <dbReference type="Pfam" id="PF22863"/>
    </source>
</evidence>
<name>A0A7Z7MWC8_9PROT</name>
<dbReference type="InterPro" id="IPR054462">
    <property type="entry name" value="TraI_M"/>
</dbReference>
<evidence type="ECO:0000256" key="1">
    <source>
        <dbReference type="SAM" id="Coils"/>
    </source>
</evidence>
<sequence>MYWRRSSRGWDMISKHIRNPYAKAAKHRRIIKLVEYILNPQTESATEKCVYHGARGFITAERSMQLGEMIALSEDATRSKNTVEHFVLSLREGEKPTPEQVEEMITIWLRELGLSDCQIIYGLHEDTDNYHLHIAVNRMHPERLECIKINGGFSKEAEHRAIALIEHAQGWKSEKNARYTVLPDGTLAYRAENGEAVPDAGWSADLALRRRQTDDRKELRRRHERERRELEAVEATKAQRQAALDELRTRQLAEQMAQKTQQKAERVALRSALPASRARENVAISQRAIDIETRTGVQSAERTAKEVAGPILRSASSWAQLHAELAAVGCRFEREGSGALIWVGDTPVKASQACRKSSLPKLEKRLGAYEPAPEGMVIAERELEPLKPDAPRMSDYMRERRQYERERKQETAALRERHRLEQEAAWSRYEARRDALLAGHAGRNRYALGAVARAEWLAERDELIQRQSGERHRLRKRLPAFPGVEDWYRRLDEPGLAELWRHRNSDQALLVGDADTPALPPRDIRSFVAEVRGRQVVFRRPDDAGPAFVDCGRRIDVTASNDRDAARAALQLAKAKWGRVTVSGPPEYQQMMLELAAEMGVQIANPELQERLNVEIERRRPVPEPTAKPDWSRYRSVASGGVPSPARTTGERDPRWPQFERAMLQIGQFELGVSAVVLMGQLEIAKGTVTERLDAAERSGRSVDDVARELATAAARAEAEAFQRQLEAAEREQARPDMHPDEPEGPGW</sequence>
<feature type="region of interest" description="Disordered" evidence="2">
    <location>
        <begin position="621"/>
        <end position="654"/>
    </location>
</feature>
<evidence type="ECO:0000313" key="7">
    <source>
        <dbReference type="Proteomes" id="UP000242886"/>
    </source>
</evidence>
<feature type="domain" description="MobA/VirD2-like nuclease" evidence="3">
    <location>
        <begin position="36"/>
        <end position="171"/>
    </location>
</feature>
<reference evidence="6" key="1">
    <citation type="submission" date="2017-03" db="EMBL/GenBank/DDBJ databases">
        <authorList>
            <consortium name="AG Boll"/>
        </authorList>
    </citation>
    <scope>NUCLEOTIDE SEQUENCE [LARGE SCALE GENOMIC DNA]</scope>
    <source>
        <strain evidence="6">Chol</strain>
    </source>
</reference>
<keyword evidence="7" id="KW-1185">Reference proteome</keyword>
<dbReference type="Pfam" id="PF03432">
    <property type="entry name" value="Relaxase"/>
    <property type="match status" value="1"/>
</dbReference>
<feature type="region of interest" description="Disordered" evidence="2">
    <location>
        <begin position="718"/>
        <end position="748"/>
    </location>
</feature>
<keyword evidence="6" id="KW-0614">Plasmid</keyword>
<evidence type="ECO:0000259" key="4">
    <source>
        <dbReference type="Pfam" id="PF18821"/>
    </source>
</evidence>
<proteinExistence type="predicted"/>
<evidence type="ECO:0000259" key="3">
    <source>
        <dbReference type="Pfam" id="PF03432"/>
    </source>
</evidence>
<feature type="coiled-coil region" evidence="1">
    <location>
        <begin position="209"/>
        <end position="250"/>
    </location>
</feature>
<geneLocation type="plasmid" evidence="6 7">
    <name>SDENCHOLpb</name>
</geneLocation>
<dbReference type="InterPro" id="IPR005094">
    <property type="entry name" value="Endonuclease_MobA/VirD2"/>
</dbReference>
<feature type="coiled-coil region" evidence="1">
    <location>
        <begin position="393"/>
        <end position="423"/>
    </location>
</feature>
<dbReference type="Proteomes" id="UP000242886">
    <property type="component" value="Plasmid SDENCHOLpb"/>
</dbReference>
<dbReference type="AlphaFoldDB" id="A0A7Z7MWC8"/>
<protein>
    <submittedName>
        <fullName evidence="6">Relaxase protein</fullName>
    </submittedName>
</protein>
<dbReference type="Pfam" id="PF22863">
    <property type="entry name" value="TraI_middle"/>
    <property type="match status" value="1"/>
</dbReference>
<feature type="compositionally biased region" description="Basic and acidic residues" evidence="2">
    <location>
        <begin position="718"/>
        <end position="742"/>
    </location>
</feature>
<keyword evidence="1" id="KW-0175">Coiled coil</keyword>
<gene>
    <name evidence="6" type="primary">mobA</name>
    <name evidence="6" type="ORF">SDENCHOL_PB0019</name>
</gene>
<dbReference type="Pfam" id="PF18821">
    <property type="entry name" value="LPD7"/>
    <property type="match status" value="1"/>
</dbReference>
<dbReference type="EMBL" id="LT837805">
    <property type="protein sequence ID" value="SMB33407.1"/>
    <property type="molecule type" value="Genomic_DNA"/>
</dbReference>
<feature type="domain" description="Large polyvalent protein-associated" evidence="4">
    <location>
        <begin position="537"/>
        <end position="612"/>
    </location>
</feature>
<evidence type="ECO:0000313" key="6">
    <source>
        <dbReference type="EMBL" id="SMB33407.1"/>
    </source>
</evidence>
<feature type="domain" description="TraI-like middle" evidence="5">
    <location>
        <begin position="286"/>
        <end position="372"/>
    </location>
</feature>
<organism evidence="6 7">
    <name type="scientific">Sterolibacterium denitrificans</name>
    <dbReference type="NCBI Taxonomy" id="157592"/>
    <lineage>
        <taxon>Bacteria</taxon>
        <taxon>Pseudomonadati</taxon>
        <taxon>Pseudomonadota</taxon>
        <taxon>Betaproteobacteria</taxon>
        <taxon>Nitrosomonadales</taxon>
        <taxon>Sterolibacteriaceae</taxon>
        <taxon>Sterolibacterium</taxon>
    </lineage>
</organism>
<dbReference type="InterPro" id="IPR040677">
    <property type="entry name" value="LPD7"/>
</dbReference>
<accession>A0A7Z7MWC8</accession>